<organism evidence="1 2">
    <name type="scientific">Aquibaculum arenosum</name>
    <dbReference type="NCBI Taxonomy" id="3032591"/>
    <lineage>
        <taxon>Bacteria</taxon>
        <taxon>Pseudomonadati</taxon>
        <taxon>Pseudomonadota</taxon>
        <taxon>Alphaproteobacteria</taxon>
        <taxon>Rhodospirillales</taxon>
        <taxon>Rhodovibrionaceae</taxon>
        <taxon>Aquibaculum</taxon>
    </lineage>
</organism>
<evidence type="ECO:0008006" key="3">
    <source>
        <dbReference type="Google" id="ProtNLM"/>
    </source>
</evidence>
<dbReference type="Proteomes" id="UP001215503">
    <property type="component" value="Unassembled WGS sequence"/>
</dbReference>
<comment type="caution">
    <text evidence="1">The sequence shown here is derived from an EMBL/GenBank/DDBJ whole genome shotgun (WGS) entry which is preliminary data.</text>
</comment>
<dbReference type="RefSeq" id="WP_275821397.1">
    <property type="nucleotide sequence ID" value="NZ_JARHUD010000003.1"/>
</dbReference>
<protein>
    <recommendedName>
        <fullName evidence="3">Lipoprotein</fullName>
    </recommendedName>
</protein>
<evidence type="ECO:0000313" key="1">
    <source>
        <dbReference type="EMBL" id="MDF2095720.1"/>
    </source>
</evidence>
<evidence type="ECO:0000313" key="2">
    <source>
        <dbReference type="Proteomes" id="UP001215503"/>
    </source>
</evidence>
<dbReference type="PROSITE" id="PS51257">
    <property type="entry name" value="PROKAR_LIPOPROTEIN"/>
    <property type="match status" value="1"/>
</dbReference>
<gene>
    <name evidence="1" type="ORF">P2G67_06990</name>
</gene>
<accession>A0ABT5YL99</accession>
<reference evidence="1 2" key="1">
    <citation type="submission" date="2023-03" db="EMBL/GenBank/DDBJ databases">
        <title>Fodinicurvata sp. CAU 1616 isolated from sea sendiment.</title>
        <authorList>
            <person name="Kim W."/>
        </authorList>
    </citation>
    <scope>NUCLEOTIDE SEQUENCE [LARGE SCALE GENOMIC DNA]</scope>
    <source>
        <strain evidence="1 2">CAU 1616</strain>
    </source>
</reference>
<keyword evidence="2" id="KW-1185">Reference proteome</keyword>
<proteinExistence type="predicted"/>
<sequence length="125" mass="13585">MPALRSLLLVSLAAMLLAGCGLFRSAPEPSQSAPAAGPTGSIELSLIDRSTLRRASAPLQWHVRTHPSHPAGDQVVYAGNSSAPRLQLAGGWYLVEVEHDRGRNTHVFEIYPGVHQDMHLVRMKE</sequence>
<dbReference type="EMBL" id="JARHUD010000003">
    <property type="protein sequence ID" value="MDF2095720.1"/>
    <property type="molecule type" value="Genomic_DNA"/>
</dbReference>
<name>A0ABT5YL99_9PROT</name>